<dbReference type="PANTHER" id="PTHR43280">
    <property type="entry name" value="ARAC-FAMILY TRANSCRIPTIONAL REGULATOR"/>
    <property type="match status" value="1"/>
</dbReference>
<evidence type="ECO:0000313" key="6">
    <source>
        <dbReference type="Proteomes" id="UP000617628"/>
    </source>
</evidence>
<dbReference type="InterPro" id="IPR020449">
    <property type="entry name" value="Tscrpt_reg_AraC-type_HTH"/>
</dbReference>
<dbReference type="PANTHER" id="PTHR43280:SF30">
    <property type="entry name" value="MMSAB OPERON REGULATORY PROTEIN"/>
    <property type="match status" value="1"/>
</dbReference>
<dbReference type="PROSITE" id="PS01124">
    <property type="entry name" value="HTH_ARAC_FAMILY_2"/>
    <property type="match status" value="1"/>
</dbReference>
<dbReference type="RefSeq" id="WP_200354151.1">
    <property type="nucleotide sequence ID" value="NZ_JAENIL010000005.1"/>
</dbReference>
<evidence type="ECO:0000313" key="5">
    <source>
        <dbReference type="EMBL" id="MBK1875934.1"/>
    </source>
</evidence>
<accession>A0A934RXZ3</accession>
<organism evidence="5 6">
    <name type="scientific">Pelagicoccus mobilis</name>
    <dbReference type="NCBI Taxonomy" id="415221"/>
    <lineage>
        <taxon>Bacteria</taxon>
        <taxon>Pseudomonadati</taxon>
        <taxon>Verrucomicrobiota</taxon>
        <taxon>Opitutia</taxon>
        <taxon>Puniceicoccales</taxon>
        <taxon>Pelagicoccaceae</taxon>
        <taxon>Pelagicoccus</taxon>
    </lineage>
</organism>
<evidence type="ECO:0000256" key="3">
    <source>
        <dbReference type="ARBA" id="ARBA00023163"/>
    </source>
</evidence>
<reference evidence="5" key="1">
    <citation type="submission" date="2021-01" db="EMBL/GenBank/DDBJ databases">
        <title>Modified the classification status of verrucomicrobia.</title>
        <authorList>
            <person name="Feng X."/>
        </authorList>
    </citation>
    <scope>NUCLEOTIDE SEQUENCE</scope>
    <source>
        <strain evidence="5">KCTC 13126</strain>
    </source>
</reference>
<dbReference type="PRINTS" id="PR00032">
    <property type="entry name" value="HTHARAC"/>
</dbReference>
<feature type="domain" description="HTH araC/xylS-type" evidence="4">
    <location>
        <begin position="208"/>
        <end position="306"/>
    </location>
</feature>
<dbReference type="InterPro" id="IPR003313">
    <property type="entry name" value="AraC-bd"/>
</dbReference>
<dbReference type="Pfam" id="PF12833">
    <property type="entry name" value="HTH_18"/>
    <property type="match status" value="1"/>
</dbReference>
<keyword evidence="1" id="KW-0805">Transcription regulation</keyword>
<sequence>MNSGQNLPSSPSPIGPIKRIREGFPNQRLTILPESAIERCRSLPVVQQLYVTHIGSYQTAPFHHVERPEGVPQAILIYCLRGRGWLNIANQTHSVLAGQAILIPPLQAHTYQASQKDPWSIFWIHFNGPLTDSILESFDYHLSSPVINSPDIEQIKEAFESTYSCTNYNYSDSGLFTMTAEFMGLLSKLKLHAGRFQQDNQQSGASIRKTISFMERHLDLTLSLEELAQQAGLSIPHYSKLFREHTNQSPISYFLQLKIRKACDLLYQTEQPIIHIARALGYDDPYYFSRLFKKVQGCSPSQFRERERKY</sequence>
<dbReference type="GO" id="GO:0003700">
    <property type="term" value="F:DNA-binding transcription factor activity"/>
    <property type="evidence" value="ECO:0007669"/>
    <property type="project" value="InterPro"/>
</dbReference>
<dbReference type="InterPro" id="IPR009057">
    <property type="entry name" value="Homeodomain-like_sf"/>
</dbReference>
<dbReference type="EMBL" id="JAENIL010000005">
    <property type="protein sequence ID" value="MBK1875934.1"/>
    <property type="molecule type" value="Genomic_DNA"/>
</dbReference>
<dbReference type="InterPro" id="IPR037923">
    <property type="entry name" value="HTH-like"/>
</dbReference>
<dbReference type="GO" id="GO:0043565">
    <property type="term" value="F:sequence-specific DNA binding"/>
    <property type="evidence" value="ECO:0007669"/>
    <property type="project" value="InterPro"/>
</dbReference>
<dbReference type="CDD" id="cd06986">
    <property type="entry name" value="cupin_MmsR-like_N"/>
    <property type="match status" value="1"/>
</dbReference>
<comment type="caution">
    <text evidence="5">The sequence shown here is derived from an EMBL/GenBank/DDBJ whole genome shotgun (WGS) entry which is preliminary data.</text>
</comment>
<dbReference type="Proteomes" id="UP000617628">
    <property type="component" value="Unassembled WGS sequence"/>
</dbReference>
<dbReference type="AlphaFoldDB" id="A0A934RXZ3"/>
<dbReference type="Gene3D" id="1.10.10.60">
    <property type="entry name" value="Homeodomain-like"/>
    <property type="match status" value="2"/>
</dbReference>
<evidence type="ECO:0000256" key="1">
    <source>
        <dbReference type="ARBA" id="ARBA00023015"/>
    </source>
</evidence>
<dbReference type="SUPFAM" id="SSF51215">
    <property type="entry name" value="Regulatory protein AraC"/>
    <property type="match status" value="1"/>
</dbReference>
<proteinExistence type="predicted"/>
<dbReference type="Pfam" id="PF02311">
    <property type="entry name" value="AraC_binding"/>
    <property type="match status" value="1"/>
</dbReference>
<dbReference type="SUPFAM" id="SSF46689">
    <property type="entry name" value="Homeodomain-like"/>
    <property type="match status" value="2"/>
</dbReference>
<keyword evidence="6" id="KW-1185">Reference proteome</keyword>
<dbReference type="InterPro" id="IPR018060">
    <property type="entry name" value="HTH_AraC"/>
</dbReference>
<keyword evidence="2" id="KW-0238">DNA-binding</keyword>
<evidence type="ECO:0000259" key="4">
    <source>
        <dbReference type="PROSITE" id="PS01124"/>
    </source>
</evidence>
<evidence type="ECO:0000256" key="2">
    <source>
        <dbReference type="ARBA" id="ARBA00023125"/>
    </source>
</evidence>
<dbReference type="Gene3D" id="2.60.120.280">
    <property type="entry name" value="Regulatory protein AraC"/>
    <property type="match status" value="1"/>
</dbReference>
<protein>
    <submittedName>
        <fullName evidence="5">AraC family transcriptional regulator</fullName>
    </submittedName>
</protein>
<dbReference type="SMART" id="SM00342">
    <property type="entry name" value="HTH_ARAC"/>
    <property type="match status" value="1"/>
</dbReference>
<gene>
    <name evidence="5" type="ORF">JIN87_03580</name>
</gene>
<keyword evidence="3" id="KW-0804">Transcription</keyword>
<name>A0A934RXZ3_9BACT</name>